<dbReference type="Proteomes" id="UP000249056">
    <property type="component" value="Unassembled WGS sequence"/>
</dbReference>
<dbReference type="OrthoDB" id="3551623at2759"/>
<protein>
    <submittedName>
        <fullName evidence="1">Uncharacterized protein</fullName>
    </submittedName>
</protein>
<name>A0A395IYM6_9HELO</name>
<evidence type="ECO:0000313" key="2">
    <source>
        <dbReference type="Proteomes" id="UP000249056"/>
    </source>
</evidence>
<accession>A0A395IYM6</accession>
<evidence type="ECO:0000313" key="1">
    <source>
        <dbReference type="EMBL" id="RAL65360.1"/>
    </source>
</evidence>
<reference evidence="1 2" key="1">
    <citation type="submission" date="2018-06" db="EMBL/GenBank/DDBJ databases">
        <title>Genome Sequence of the Brown Rot Fungal Pathogen Monilinia fructigena.</title>
        <authorList>
            <person name="Landi L."/>
            <person name="De Miccolis Angelini R.M."/>
            <person name="Pollastro S."/>
            <person name="Abate D."/>
            <person name="Faretra F."/>
            <person name="Romanazzi G."/>
        </authorList>
    </citation>
    <scope>NUCLEOTIDE SEQUENCE [LARGE SCALE GENOMIC DNA]</scope>
    <source>
        <strain evidence="1 2">Mfrg269</strain>
    </source>
</reference>
<comment type="caution">
    <text evidence="1">The sequence shown here is derived from an EMBL/GenBank/DDBJ whole genome shotgun (WGS) entry which is preliminary data.</text>
</comment>
<sequence length="66" mass="7719">MERRCTQLGISTTFEESQIQVIDNKSWSTAGSLAHREPILKQFWENFKYECWGLGMQWNGMDCGDE</sequence>
<gene>
    <name evidence="1" type="ORF">DID88_000928</name>
</gene>
<keyword evidence="2" id="KW-1185">Reference proteome</keyword>
<dbReference type="AlphaFoldDB" id="A0A395IYM6"/>
<proteinExistence type="predicted"/>
<dbReference type="EMBL" id="QKRW01000010">
    <property type="protein sequence ID" value="RAL65360.1"/>
    <property type="molecule type" value="Genomic_DNA"/>
</dbReference>
<organism evidence="1 2">
    <name type="scientific">Monilinia fructigena</name>
    <dbReference type="NCBI Taxonomy" id="38457"/>
    <lineage>
        <taxon>Eukaryota</taxon>
        <taxon>Fungi</taxon>
        <taxon>Dikarya</taxon>
        <taxon>Ascomycota</taxon>
        <taxon>Pezizomycotina</taxon>
        <taxon>Leotiomycetes</taxon>
        <taxon>Helotiales</taxon>
        <taxon>Sclerotiniaceae</taxon>
        <taxon>Monilinia</taxon>
    </lineage>
</organism>